<proteinExistence type="predicted"/>
<reference evidence="3" key="1">
    <citation type="submission" date="2015-11" db="EMBL/GenBank/DDBJ databases">
        <authorList>
            <person name="Tobias N.J."/>
            <person name="Mishra B."/>
            <person name="Gupta D.K."/>
            <person name="Thines M."/>
            <person name="Stinear T.P."/>
            <person name="Bode H.B."/>
        </authorList>
    </citation>
    <scope>NUCLEOTIDE SEQUENCE [LARGE SCALE GENOMIC DNA]</scope>
    <source>
        <strain evidence="3">PB45.5</strain>
    </source>
</reference>
<comment type="caution">
    <text evidence="2">The sequence shown here is derived from an EMBL/GenBank/DDBJ whole genome shotgun (WGS) entry which is preliminary data.</text>
</comment>
<dbReference type="Gene3D" id="3.40.630.30">
    <property type="match status" value="1"/>
</dbReference>
<keyword evidence="3" id="KW-1185">Reference proteome</keyword>
<dbReference type="Pfam" id="PF13508">
    <property type="entry name" value="Acetyltransf_7"/>
    <property type="match status" value="1"/>
</dbReference>
<dbReference type="PROSITE" id="PS51186">
    <property type="entry name" value="GNAT"/>
    <property type="match status" value="1"/>
</dbReference>
<dbReference type="CDD" id="cd04301">
    <property type="entry name" value="NAT_SF"/>
    <property type="match status" value="1"/>
</dbReference>
<organism evidence="2 3">
    <name type="scientific">Photorhabdus namnaonensis</name>
    <dbReference type="NCBI Taxonomy" id="1851568"/>
    <lineage>
        <taxon>Bacteria</taxon>
        <taxon>Pseudomonadati</taxon>
        <taxon>Pseudomonadota</taxon>
        <taxon>Gammaproteobacteria</taxon>
        <taxon>Enterobacterales</taxon>
        <taxon>Morganellaceae</taxon>
        <taxon>Photorhabdus</taxon>
    </lineage>
</organism>
<dbReference type="RefSeq" id="WP_065390649.1">
    <property type="nucleotide sequence ID" value="NZ_CAWMQN010000072.1"/>
</dbReference>
<evidence type="ECO:0000313" key="3">
    <source>
        <dbReference type="Proteomes" id="UP000092665"/>
    </source>
</evidence>
<dbReference type="GO" id="GO:0016747">
    <property type="term" value="F:acyltransferase activity, transferring groups other than amino-acyl groups"/>
    <property type="evidence" value="ECO:0007669"/>
    <property type="project" value="InterPro"/>
</dbReference>
<dbReference type="InterPro" id="IPR016181">
    <property type="entry name" value="Acyl_CoA_acyltransferase"/>
</dbReference>
<dbReference type="Proteomes" id="UP000092665">
    <property type="component" value="Unassembled WGS sequence"/>
</dbReference>
<dbReference type="AlphaFoldDB" id="A0A1B8YGG2"/>
<accession>A0A1B8YGG2</accession>
<evidence type="ECO:0000259" key="1">
    <source>
        <dbReference type="PROSITE" id="PS51186"/>
    </source>
</evidence>
<keyword evidence="2" id="KW-0808">Transferase</keyword>
<dbReference type="SUPFAM" id="SSF55729">
    <property type="entry name" value="Acyl-CoA N-acyltransferases (Nat)"/>
    <property type="match status" value="1"/>
</dbReference>
<dbReference type="PATRIC" id="fig|29488.15.peg.2816"/>
<protein>
    <submittedName>
        <fullName evidence="2">Acetyltransferase (GNAT) family protein</fullName>
    </submittedName>
</protein>
<evidence type="ECO:0000313" key="2">
    <source>
        <dbReference type="EMBL" id="OCA54115.1"/>
    </source>
</evidence>
<dbReference type="InterPro" id="IPR000182">
    <property type="entry name" value="GNAT_dom"/>
</dbReference>
<dbReference type="EMBL" id="LOIC01000072">
    <property type="protein sequence ID" value="OCA54115.1"/>
    <property type="molecule type" value="Genomic_DNA"/>
</dbReference>
<feature type="domain" description="N-acetyltransferase" evidence="1">
    <location>
        <begin position="6"/>
        <end position="151"/>
    </location>
</feature>
<sequence length="153" mass="17599">MSEIAISFSIPTEEDIKGILALLQDVYLPFVADFMPTALNETPVSIMEKLIYWRIAKYDNQVVAAVLIEQEDDNLTFSYLSVLPAFRSRGIASKLLNIICQEAVQQEQLPIIIALRRSLAKNIHFFTQRGFEYLVPFNTNEHDLYIWRSGENE</sequence>
<name>A0A1B8YGG2_9GAMM</name>
<gene>
    <name evidence="2" type="ORF">Phpb_02556</name>
</gene>